<dbReference type="Proteomes" id="UP001168990">
    <property type="component" value="Unassembled WGS sequence"/>
</dbReference>
<comment type="caution">
    <text evidence="1">The sequence shown here is derived from an EMBL/GenBank/DDBJ whole genome shotgun (WGS) entry which is preliminary data.</text>
</comment>
<evidence type="ECO:0000313" key="2">
    <source>
        <dbReference type="Proteomes" id="UP001168990"/>
    </source>
</evidence>
<keyword evidence="2" id="KW-1185">Reference proteome</keyword>
<protein>
    <submittedName>
        <fullName evidence="1">Uncharacterized protein</fullName>
    </submittedName>
</protein>
<organism evidence="1 2">
    <name type="scientific">Microctonus aethiopoides</name>
    <dbReference type="NCBI Taxonomy" id="144406"/>
    <lineage>
        <taxon>Eukaryota</taxon>
        <taxon>Metazoa</taxon>
        <taxon>Ecdysozoa</taxon>
        <taxon>Arthropoda</taxon>
        <taxon>Hexapoda</taxon>
        <taxon>Insecta</taxon>
        <taxon>Pterygota</taxon>
        <taxon>Neoptera</taxon>
        <taxon>Endopterygota</taxon>
        <taxon>Hymenoptera</taxon>
        <taxon>Apocrita</taxon>
        <taxon>Ichneumonoidea</taxon>
        <taxon>Braconidae</taxon>
        <taxon>Euphorinae</taxon>
        <taxon>Microctonus</taxon>
    </lineage>
</organism>
<name>A0AA39EZP9_9HYME</name>
<reference evidence="1" key="2">
    <citation type="submission" date="2023-03" db="EMBL/GenBank/DDBJ databases">
        <authorList>
            <person name="Inwood S.N."/>
            <person name="Skelly J.G."/>
            <person name="Guhlin J."/>
            <person name="Harrop T.W.R."/>
            <person name="Goldson S.G."/>
            <person name="Dearden P.K."/>
        </authorList>
    </citation>
    <scope>NUCLEOTIDE SEQUENCE</scope>
    <source>
        <strain evidence="1">Irish</strain>
        <tissue evidence="1">Whole body</tissue>
    </source>
</reference>
<sequence>MSQLENFENFSDRLNKHSPLLLPFVKIGIMRNGIAVSHVNLKLKQTFLANENLPIWILRGLVDKNFLGDNEDGHELNRDFEVCRNRLELYERNEKNSISVYNIKLFDQVMKQLGEFTIYQEPESSSAAVYFHKRREFDGMIGYKYLIQKLPVEAIHFTDEKLIQLDELGIHYRPKYKKHEGVATNYEVEEVANNRTVGLLRHERKVYGTFVIGTSVIDVATSRMARRHIYHTSLHTNVA</sequence>
<dbReference type="AlphaFoldDB" id="A0AA39EZP9"/>
<reference evidence="1" key="1">
    <citation type="journal article" date="2023" name="bioRxiv">
        <title>Scaffold-level genome assemblies of two parasitoid biocontrol wasps reveal the parthenogenesis mechanism and an associated novel virus.</title>
        <authorList>
            <person name="Inwood S."/>
            <person name="Skelly J."/>
            <person name="Guhlin J."/>
            <person name="Harrop T."/>
            <person name="Goldson S."/>
            <person name="Dearden P."/>
        </authorList>
    </citation>
    <scope>NUCLEOTIDE SEQUENCE</scope>
    <source>
        <strain evidence="1">Irish</strain>
        <tissue evidence="1">Whole body</tissue>
    </source>
</reference>
<accession>A0AA39EZP9</accession>
<evidence type="ECO:0000313" key="1">
    <source>
        <dbReference type="EMBL" id="KAK0160199.1"/>
    </source>
</evidence>
<dbReference type="EMBL" id="JAQQBS010001423">
    <property type="protein sequence ID" value="KAK0160199.1"/>
    <property type="molecule type" value="Genomic_DNA"/>
</dbReference>
<gene>
    <name evidence="1" type="ORF">PV328_007627</name>
</gene>
<proteinExistence type="predicted"/>